<protein>
    <recommendedName>
        <fullName evidence="3">DUF268 domain-containing protein</fullName>
    </recommendedName>
</protein>
<evidence type="ECO:0000313" key="2">
    <source>
        <dbReference type="Proteomes" id="UP000236946"/>
    </source>
</evidence>
<proteinExistence type="predicted"/>
<dbReference type="InterPro" id="IPR029063">
    <property type="entry name" value="SAM-dependent_MTases_sf"/>
</dbReference>
<accession>A0A2H9T1Y3</accession>
<organism evidence="1 2">
    <name type="scientific">Candidatus Staskawiczbacteria bacterium CG10_big_fil_rev_8_21_14_0_10_38_10</name>
    <dbReference type="NCBI Taxonomy" id="1974891"/>
    <lineage>
        <taxon>Bacteria</taxon>
        <taxon>Candidatus Staskawicziibacteriota</taxon>
    </lineage>
</organism>
<gene>
    <name evidence="1" type="ORF">COU98_00540</name>
</gene>
<dbReference type="Pfam" id="PF03269">
    <property type="entry name" value="DUF268"/>
    <property type="match status" value="1"/>
</dbReference>
<sequence>MKKTKNQIFKFAYFAYLWIQPVFDPIKIFNSILRYPGFLKDLIGYSGMRGAENIGLLDTQPCLNDRTKTSRFDTHYFYQDIWAFKKIKESKAENHIDIGSNVNFVGFLSAITKVTFVDIRPLEANLKNLESIKGDILSLPFKDNSVNSLSCLHVAEHVGLGRYGDSLNPLGTEKACKELSRILSKGGNLYFSLPVGTPRLCFNAHRVHSPEQIIQYFNGLKLVEFSGVDDKGTFRQNIDINTLKDENYACGLFWFKKV</sequence>
<evidence type="ECO:0000313" key="1">
    <source>
        <dbReference type="EMBL" id="PJE69708.1"/>
    </source>
</evidence>
<name>A0A2H9T1Y3_9BACT</name>
<evidence type="ECO:0008006" key="3">
    <source>
        <dbReference type="Google" id="ProtNLM"/>
    </source>
</evidence>
<dbReference type="Gene3D" id="3.40.50.150">
    <property type="entry name" value="Vaccinia Virus protein VP39"/>
    <property type="match status" value="1"/>
</dbReference>
<reference evidence="2" key="1">
    <citation type="submission" date="2017-09" db="EMBL/GenBank/DDBJ databases">
        <title>Depth-based differentiation of microbial function through sediment-hosted aquifers and enrichment of novel symbionts in the deep terrestrial subsurface.</title>
        <authorList>
            <person name="Probst A.J."/>
            <person name="Ladd B."/>
            <person name="Jarett J.K."/>
            <person name="Geller-Mcgrath D.E."/>
            <person name="Sieber C.M.K."/>
            <person name="Emerson J.B."/>
            <person name="Anantharaman K."/>
            <person name="Thomas B.C."/>
            <person name="Malmstrom R."/>
            <person name="Stieglmeier M."/>
            <person name="Klingl A."/>
            <person name="Woyke T."/>
            <person name="Ryan C.M."/>
            <person name="Banfield J.F."/>
        </authorList>
    </citation>
    <scope>NUCLEOTIDE SEQUENCE [LARGE SCALE GENOMIC DNA]</scope>
</reference>
<dbReference type="InterPro" id="IPR004951">
    <property type="entry name" value="DUF268_CAE_spp"/>
</dbReference>
<dbReference type="SUPFAM" id="SSF53335">
    <property type="entry name" value="S-adenosyl-L-methionine-dependent methyltransferases"/>
    <property type="match status" value="1"/>
</dbReference>
<dbReference type="Proteomes" id="UP000236946">
    <property type="component" value="Unassembled WGS sequence"/>
</dbReference>
<comment type="caution">
    <text evidence="1">The sequence shown here is derived from an EMBL/GenBank/DDBJ whole genome shotgun (WGS) entry which is preliminary data.</text>
</comment>
<dbReference type="EMBL" id="PFEN01000011">
    <property type="protein sequence ID" value="PJE69708.1"/>
    <property type="molecule type" value="Genomic_DNA"/>
</dbReference>
<dbReference type="AlphaFoldDB" id="A0A2H9T1Y3"/>